<gene>
    <name evidence="2" type="ORF">EUX98_g1911</name>
</gene>
<reference evidence="2 3" key="1">
    <citation type="submission" date="2019-02" db="EMBL/GenBank/DDBJ databases">
        <title>Genome sequencing of the rare red list fungi Antrodiella citrinella (Flaviporus citrinellus).</title>
        <authorList>
            <person name="Buettner E."/>
            <person name="Kellner H."/>
        </authorList>
    </citation>
    <scope>NUCLEOTIDE SEQUENCE [LARGE SCALE GENOMIC DNA]</scope>
    <source>
        <strain evidence="2 3">DSM 108506</strain>
    </source>
</reference>
<evidence type="ECO:0000313" key="2">
    <source>
        <dbReference type="EMBL" id="THH32314.1"/>
    </source>
</evidence>
<dbReference type="EMBL" id="SGPM01000025">
    <property type="protein sequence ID" value="THH32314.1"/>
    <property type="molecule type" value="Genomic_DNA"/>
</dbReference>
<comment type="caution">
    <text evidence="2">The sequence shown here is derived from an EMBL/GenBank/DDBJ whole genome shotgun (WGS) entry which is preliminary data.</text>
</comment>
<keyword evidence="3" id="KW-1185">Reference proteome</keyword>
<protein>
    <submittedName>
        <fullName evidence="2">Uncharacterized protein</fullName>
    </submittedName>
</protein>
<evidence type="ECO:0000313" key="3">
    <source>
        <dbReference type="Proteomes" id="UP000308730"/>
    </source>
</evidence>
<name>A0A4S4N0D5_9APHY</name>
<dbReference type="AlphaFoldDB" id="A0A4S4N0D5"/>
<sequence length="262" mass="29710">MACRHWHPLNSLSDIGQRIRFVVQSLGRDSEMYDIRTQDQYEDRNGLCNRAIAWCPVCSIIISPSRDNVEEVAMEEHLHSAKHKACLAAHLGVHECVFHPAEWCFNCHGWFPQYGPTYASNYIHHLEACIRMSDGGAAPTSYETPILPWILPFSSTGLVREYVMGLAGDEVHRYYNVPPSSPGLDVLAEMEAFRQREHPVTSDHDINPDSNEYDSSDEEDEAGNSDFEFDSDGGVWTSHKDEEDSEEEYYASDEGEDESESD</sequence>
<evidence type="ECO:0000256" key="1">
    <source>
        <dbReference type="SAM" id="MobiDB-lite"/>
    </source>
</evidence>
<accession>A0A4S4N0D5</accession>
<feature type="region of interest" description="Disordered" evidence="1">
    <location>
        <begin position="196"/>
        <end position="262"/>
    </location>
</feature>
<organism evidence="2 3">
    <name type="scientific">Antrodiella citrinella</name>
    <dbReference type="NCBI Taxonomy" id="2447956"/>
    <lineage>
        <taxon>Eukaryota</taxon>
        <taxon>Fungi</taxon>
        <taxon>Dikarya</taxon>
        <taxon>Basidiomycota</taxon>
        <taxon>Agaricomycotina</taxon>
        <taxon>Agaricomycetes</taxon>
        <taxon>Polyporales</taxon>
        <taxon>Steccherinaceae</taxon>
        <taxon>Antrodiella</taxon>
    </lineage>
</organism>
<feature type="compositionally biased region" description="Acidic residues" evidence="1">
    <location>
        <begin position="211"/>
        <end position="231"/>
    </location>
</feature>
<proteinExistence type="predicted"/>
<feature type="compositionally biased region" description="Basic and acidic residues" evidence="1">
    <location>
        <begin position="196"/>
        <end position="207"/>
    </location>
</feature>
<dbReference type="Proteomes" id="UP000308730">
    <property type="component" value="Unassembled WGS sequence"/>
</dbReference>
<feature type="compositionally biased region" description="Acidic residues" evidence="1">
    <location>
        <begin position="243"/>
        <end position="262"/>
    </location>
</feature>